<dbReference type="EMBL" id="JALBUR010000011">
    <property type="protein sequence ID" value="MDX8419588.1"/>
    <property type="molecule type" value="Genomic_DNA"/>
</dbReference>
<keyword evidence="1" id="KW-1133">Transmembrane helix</keyword>
<keyword evidence="3" id="KW-1185">Reference proteome</keyword>
<keyword evidence="1" id="KW-0472">Membrane</keyword>
<evidence type="ECO:0000313" key="2">
    <source>
        <dbReference type="EMBL" id="MDX8419588.1"/>
    </source>
</evidence>
<dbReference type="AlphaFoldDB" id="A0AB35U1K1"/>
<proteinExistence type="predicted"/>
<sequence>MRSRVGRMSALEMVLIVVLCLEGLFLAWCGYRWYQQRLAHGNDSLRVNTALSVARINSSNGADCPVDGSSSQNCVHWNGTEYIGYYDGVANKIVGDKPDGYNQSSEMDIDGKTYTGKPGTMVIQVETGNGEVHLSWVLGRASS</sequence>
<accession>A0AB35U1K1</accession>
<dbReference type="RefSeq" id="WP_370595960.1">
    <property type="nucleotide sequence ID" value="NZ_JALBUR010000011.1"/>
</dbReference>
<keyword evidence="1" id="KW-0812">Transmembrane</keyword>
<organism evidence="2 3">
    <name type="scientific">Grylomicrobium aquisgranensis</name>
    <dbReference type="NCBI Taxonomy" id="2926318"/>
    <lineage>
        <taxon>Bacteria</taxon>
        <taxon>Bacillati</taxon>
        <taxon>Bacillota</taxon>
        <taxon>Erysipelotrichia</taxon>
        <taxon>Erysipelotrichales</taxon>
        <taxon>Erysipelotrichaceae</taxon>
        <taxon>Grylomicrobium</taxon>
    </lineage>
</organism>
<protein>
    <submittedName>
        <fullName evidence="2">Uncharacterized protein</fullName>
    </submittedName>
</protein>
<comment type="caution">
    <text evidence="2">The sequence shown here is derived from an EMBL/GenBank/DDBJ whole genome shotgun (WGS) entry which is preliminary data.</text>
</comment>
<dbReference type="Proteomes" id="UP001286174">
    <property type="component" value="Unassembled WGS sequence"/>
</dbReference>
<name>A0AB35U1K1_9FIRM</name>
<feature type="transmembrane region" description="Helical" evidence="1">
    <location>
        <begin position="12"/>
        <end position="34"/>
    </location>
</feature>
<gene>
    <name evidence="2" type="ORF">MOZ60_05730</name>
</gene>
<evidence type="ECO:0000256" key="1">
    <source>
        <dbReference type="SAM" id="Phobius"/>
    </source>
</evidence>
<evidence type="ECO:0000313" key="3">
    <source>
        <dbReference type="Proteomes" id="UP001286174"/>
    </source>
</evidence>
<reference evidence="2 3" key="1">
    <citation type="submission" date="2022-03" db="EMBL/GenBank/DDBJ databases">
        <title>Novel taxa within the pig intestine.</title>
        <authorList>
            <person name="Wylensek D."/>
            <person name="Bishof K."/>
            <person name="Afrizal A."/>
            <person name="Clavel T."/>
        </authorList>
    </citation>
    <scope>NUCLEOTIDE SEQUENCE [LARGE SCALE GENOMIC DNA]</scope>
    <source>
        <strain evidence="2 3">CLA-KB-P133</strain>
    </source>
</reference>